<protein>
    <submittedName>
        <fullName evidence="1">Uncharacterized protein</fullName>
    </submittedName>
</protein>
<keyword evidence="2" id="KW-1185">Reference proteome</keyword>
<dbReference type="AlphaFoldDB" id="A0A2N6JW41"/>
<dbReference type="EMBL" id="NRQW01000609">
    <property type="protein sequence ID" value="PLZ84226.1"/>
    <property type="molecule type" value="Genomic_DNA"/>
</dbReference>
<gene>
    <name evidence="1" type="ORF">CEN44_25590</name>
</gene>
<accession>A0A2N6JW41</accession>
<sequence>MDECDGQMDNPQIKNIAISKLASDDRMVETTSVNITTLLPKPDTAPELLKNISFVLNTK</sequence>
<evidence type="ECO:0000313" key="1">
    <source>
        <dbReference type="EMBL" id="PLZ84226.1"/>
    </source>
</evidence>
<reference evidence="1 2" key="1">
    <citation type="submission" date="2017-08" db="EMBL/GenBank/DDBJ databases">
        <title>Genomes of Fischerella (Mastigocladus) sp. strains.</title>
        <authorList>
            <person name="Miller S.R."/>
        </authorList>
    </citation>
    <scope>NUCLEOTIDE SEQUENCE [LARGE SCALE GENOMIC DNA]</scope>
    <source>
        <strain evidence="1 2">CCMEE 5323</strain>
    </source>
</reference>
<comment type="caution">
    <text evidence="1">The sequence shown here is derived from an EMBL/GenBank/DDBJ whole genome shotgun (WGS) entry which is preliminary data.</text>
</comment>
<organism evidence="1 2">
    <name type="scientific">Fischerella muscicola CCMEE 5323</name>
    <dbReference type="NCBI Taxonomy" id="2019572"/>
    <lineage>
        <taxon>Bacteria</taxon>
        <taxon>Bacillati</taxon>
        <taxon>Cyanobacteriota</taxon>
        <taxon>Cyanophyceae</taxon>
        <taxon>Nostocales</taxon>
        <taxon>Hapalosiphonaceae</taxon>
        <taxon>Fischerella</taxon>
    </lineage>
</organism>
<name>A0A2N6JW41_FISMU</name>
<evidence type="ECO:0000313" key="2">
    <source>
        <dbReference type="Proteomes" id="UP000235036"/>
    </source>
</evidence>
<proteinExistence type="predicted"/>
<dbReference type="Proteomes" id="UP000235036">
    <property type="component" value="Unassembled WGS sequence"/>
</dbReference>